<feature type="signal peptide" evidence="1">
    <location>
        <begin position="1"/>
        <end position="18"/>
    </location>
</feature>
<evidence type="ECO:0000313" key="2">
    <source>
        <dbReference type="EMBL" id="KAK7749704.1"/>
    </source>
</evidence>
<sequence>MQFTTLLSIVTSVTLASAGIIQNRWNSSEDVALFRVYDHLTTECPYEDGSIIEVGPKVVDQCIPFSQPYPSIQLTGLQEAYSAQLFKTVDCATGNDELVKYVPGGCSYGQGDAEPWVAYRISSRTT</sequence>
<keyword evidence="1" id="KW-0732">Signal</keyword>
<keyword evidence="3" id="KW-1185">Reference proteome</keyword>
<proteinExistence type="predicted"/>
<evidence type="ECO:0000256" key="1">
    <source>
        <dbReference type="SAM" id="SignalP"/>
    </source>
</evidence>
<evidence type="ECO:0000313" key="3">
    <source>
        <dbReference type="Proteomes" id="UP001320245"/>
    </source>
</evidence>
<dbReference type="EMBL" id="JAJSPL020000001">
    <property type="protein sequence ID" value="KAK7749704.1"/>
    <property type="molecule type" value="Genomic_DNA"/>
</dbReference>
<dbReference type="Proteomes" id="UP001320245">
    <property type="component" value="Unassembled WGS sequence"/>
</dbReference>
<reference evidence="2 3" key="1">
    <citation type="journal article" date="2023" name="PLoS ONE">
        <title>Cytospora paraplurivora sp. nov. isolated from orchards with fruit tree decline syndrome in Ontario, Canada.</title>
        <authorList>
            <person name="Ilyukhin E."/>
            <person name="Nguyen H.D.T."/>
            <person name="Castle A.J."/>
            <person name="Ellouze W."/>
        </authorList>
    </citation>
    <scope>NUCLEOTIDE SEQUENCE [LARGE SCALE GENOMIC DNA]</scope>
    <source>
        <strain evidence="2 3">FDS-564</strain>
    </source>
</reference>
<organism evidence="2 3">
    <name type="scientific">Cytospora paraplurivora</name>
    <dbReference type="NCBI Taxonomy" id="2898453"/>
    <lineage>
        <taxon>Eukaryota</taxon>
        <taxon>Fungi</taxon>
        <taxon>Dikarya</taxon>
        <taxon>Ascomycota</taxon>
        <taxon>Pezizomycotina</taxon>
        <taxon>Sordariomycetes</taxon>
        <taxon>Sordariomycetidae</taxon>
        <taxon>Diaporthales</taxon>
        <taxon>Cytosporaceae</taxon>
        <taxon>Cytospora</taxon>
    </lineage>
</organism>
<gene>
    <name evidence="2" type="ORF">SLS53_000283</name>
</gene>
<feature type="chain" id="PRO_5042885661" evidence="1">
    <location>
        <begin position="19"/>
        <end position="126"/>
    </location>
</feature>
<protein>
    <submittedName>
        <fullName evidence="2">Uncharacterized protein</fullName>
    </submittedName>
</protein>
<comment type="caution">
    <text evidence="2">The sequence shown here is derived from an EMBL/GenBank/DDBJ whole genome shotgun (WGS) entry which is preliminary data.</text>
</comment>
<accession>A0AAN9YPP9</accession>
<dbReference type="AlphaFoldDB" id="A0AAN9YPP9"/>
<name>A0AAN9YPP9_9PEZI</name>